<dbReference type="InterPro" id="IPR006652">
    <property type="entry name" value="Kelch_1"/>
</dbReference>
<evidence type="ECO:0000313" key="3">
    <source>
        <dbReference type="EMBL" id="CAF5193348.1"/>
    </source>
</evidence>
<keyword evidence="1" id="KW-0880">Kelch repeat</keyword>
<evidence type="ECO:0000256" key="2">
    <source>
        <dbReference type="ARBA" id="ARBA00022737"/>
    </source>
</evidence>
<keyword evidence="2" id="KW-0677">Repeat</keyword>
<name>A0A8S3I845_9BILA</name>
<accession>A0A8S3I845</accession>
<dbReference type="PANTHER" id="PTHR46344">
    <property type="entry name" value="OS02G0202900 PROTEIN"/>
    <property type="match status" value="1"/>
</dbReference>
<dbReference type="Proteomes" id="UP000676336">
    <property type="component" value="Unassembled WGS sequence"/>
</dbReference>
<dbReference type="Pfam" id="PF01344">
    <property type="entry name" value="Kelch_1"/>
    <property type="match status" value="1"/>
</dbReference>
<organism evidence="3 4">
    <name type="scientific">Rotaria magnacalcarata</name>
    <dbReference type="NCBI Taxonomy" id="392030"/>
    <lineage>
        <taxon>Eukaryota</taxon>
        <taxon>Metazoa</taxon>
        <taxon>Spiralia</taxon>
        <taxon>Gnathifera</taxon>
        <taxon>Rotifera</taxon>
        <taxon>Eurotatoria</taxon>
        <taxon>Bdelloidea</taxon>
        <taxon>Philodinida</taxon>
        <taxon>Philodinidae</taxon>
        <taxon>Rotaria</taxon>
    </lineage>
</organism>
<dbReference type="PRINTS" id="PR00501">
    <property type="entry name" value="KELCHREPEAT"/>
</dbReference>
<feature type="non-terminal residue" evidence="3">
    <location>
        <position position="1"/>
    </location>
</feature>
<proteinExistence type="predicted"/>
<protein>
    <submittedName>
        <fullName evidence="3">Uncharacterized protein</fullName>
    </submittedName>
</protein>
<dbReference type="EMBL" id="CAJOBI010327085">
    <property type="protein sequence ID" value="CAF5193348.1"/>
    <property type="molecule type" value="Genomic_DNA"/>
</dbReference>
<dbReference type="SUPFAM" id="SSF117281">
    <property type="entry name" value="Kelch motif"/>
    <property type="match status" value="1"/>
</dbReference>
<dbReference type="PANTHER" id="PTHR46344:SF27">
    <property type="entry name" value="KELCH REPEAT SUPERFAMILY PROTEIN"/>
    <property type="match status" value="1"/>
</dbReference>
<dbReference type="Gene3D" id="2.120.10.80">
    <property type="entry name" value="Kelch-type beta propeller"/>
    <property type="match status" value="1"/>
</dbReference>
<dbReference type="SMART" id="SM00612">
    <property type="entry name" value="Kelch"/>
    <property type="match status" value="1"/>
</dbReference>
<evidence type="ECO:0000313" key="4">
    <source>
        <dbReference type="Proteomes" id="UP000676336"/>
    </source>
</evidence>
<reference evidence="3" key="1">
    <citation type="submission" date="2021-02" db="EMBL/GenBank/DDBJ databases">
        <authorList>
            <person name="Nowell W R."/>
        </authorList>
    </citation>
    <scope>NUCLEOTIDE SEQUENCE</scope>
</reference>
<gene>
    <name evidence="3" type="ORF">SMN809_LOCUS73060</name>
</gene>
<sequence length="71" mass="7681">MATRRKHLGCAVYNGFIYAVGGRDDATELSTAERYNPKTNQWSSVVAMNSRRSGVGLAVVNNNLMAIGGFD</sequence>
<evidence type="ECO:0000256" key="1">
    <source>
        <dbReference type="ARBA" id="ARBA00022441"/>
    </source>
</evidence>
<dbReference type="InterPro" id="IPR015915">
    <property type="entry name" value="Kelch-typ_b-propeller"/>
</dbReference>
<dbReference type="AlphaFoldDB" id="A0A8S3I845"/>
<comment type="caution">
    <text evidence="3">The sequence shown here is derived from an EMBL/GenBank/DDBJ whole genome shotgun (WGS) entry which is preliminary data.</text>
</comment>